<evidence type="ECO:0000256" key="1">
    <source>
        <dbReference type="SAM" id="SignalP"/>
    </source>
</evidence>
<comment type="caution">
    <text evidence="2">The sequence shown here is derived from an EMBL/GenBank/DDBJ whole genome shotgun (WGS) entry which is preliminary data.</text>
</comment>
<evidence type="ECO:0000313" key="3">
    <source>
        <dbReference type="Proteomes" id="UP000485058"/>
    </source>
</evidence>
<feature type="chain" id="PRO_5025492678" evidence="1">
    <location>
        <begin position="35"/>
        <end position="85"/>
    </location>
</feature>
<gene>
    <name evidence="2" type="ORF">HaLaN_01565</name>
</gene>
<proteinExistence type="predicted"/>
<dbReference type="Proteomes" id="UP000485058">
    <property type="component" value="Unassembled WGS sequence"/>
</dbReference>
<feature type="signal peptide" evidence="1">
    <location>
        <begin position="1"/>
        <end position="34"/>
    </location>
</feature>
<keyword evidence="1" id="KW-0732">Signal</keyword>
<name>A0A699Y9H3_HAELA</name>
<dbReference type="EMBL" id="BLLF01000060">
    <property type="protein sequence ID" value="GFH06857.1"/>
    <property type="molecule type" value="Genomic_DNA"/>
</dbReference>
<evidence type="ECO:0000313" key="2">
    <source>
        <dbReference type="EMBL" id="GFH06857.1"/>
    </source>
</evidence>
<feature type="non-terminal residue" evidence="2">
    <location>
        <position position="85"/>
    </location>
</feature>
<feature type="non-terminal residue" evidence="2">
    <location>
        <position position="1"/>
    </location>
</feature>
<keyword evidence="3" id="KW-1185">Reference proteome</keyword>
<sequence length="85" mass="9394">MSGGPNMGLVIFMQILSQICTVFNSVCHIGSCEAMRFILPSAHDIGVFARVLTHVPANKSQRRDGYPWDDVLTSAEYTIWVGAHQ</sequence>
<protein>
    <submittedName>
        <fullName evidence="2">Uncharacterized protein</fullName>
    </submittedName>
</protein>
<reference evidence="2 3" key="1">
    <citation type="submission" date="2020-02" db="EMBL/GenBank/DDBJ databases">
        <title>Draft genome sequence of Haematococcus lacustris strain NIES-144.</title>
        <authorList>
            <person name="Morimoto D."/>
            <person name="Nakagawa S."/>
            <person name="Yoshida T."/>
            <person name="Sawayama S."/>
        </authorList>
    </citation>
    <scope>NUCLEOTIDE SEQUENCE [LARGE SCALE GENOMIC DNA]</scope>
    <source>
        <strain evidence="2 3">NIES-144</strain>
    </source>
</reference>
<dbReference type="AlphaFoldDB" id="A0A699Y9H3"/>
<organism evidence="2 3">
    <name type="scientific">Haematococcus lacustris</name>
    <name type="common">Green alga</name>
    <name type="synonym">Haematococcus pluvialis</name>
    <dbReference type="NCBI Taxonomy" id="44745"/>
    <lineage>
        <taxon>Eukaryota</taxon>
        <taxon>Viridiplantae</taxon>
        <taxon>Chlorophyta</taxon>
        <taxon>core chlorophytes</taxon>
        <taxon>Chlorophyceae</taxon>
        <taxon>CS clade</taxon>
        <taxon>Chlamydomonadales</taxon>
        <taxon>Haematococcaceae</taxon>
        <taxon>Haematococcus</taxon>
    </lineage>
</organism>
<accession>A0A699Y9H3</accession>